<sequence>MCLTCPLRLIWDWTEVNNSRCTFILQLIHHVLLTYYSVIMQAQRNIESTLHRLRSTGTHHRLQYTVERGPSQMEKELGQRSSTNQTMSFAGTHIQKEIQSALHCNW</sequence>
<gene>
    <name evidence="1" type="ORF">JI435_405170</name>
</gene>
<dbReference type="VEuPathDB" id="FungiDB:JI435_405170"/>
<evidence type="ECO:0000313" key="2">
    <source>
        <dbReference type="Proteomes" id="UP000663193"/>
    </source>
</evidence>
<dbReference type="AlphaFoldDB" id="A0A7U2HW47"/>
<dbReference type="Proteomes" id="UP000663193">
    <property type="component" value="Chromosome 4"/>
</dbReference>
<dbReference type="EMBL" id="CP069026">
    <property type="protein sequence ID" value="QRC94110.1"/>
    <property type="molecule type" value="Genomic_DNA"/>
</dbReference>
<reference evidence="2" key="1">
    <citation type="journal article" date="2021" name="BMC Genomics">
        <title>Chromosome-level genome assembly and manually-curated proteome of model necrotroph Parastagonospora nodorum Sn15 reveals a genome-wide trove of candidate effector homologs, and redundancy of virulence-related functions within an accessory chromosome.</title>
        <authorList>
            <person name="Bertazzoni S."/>
            <person name="Jones D.A.B."/>
            <person name="Phan H.T."/>
            <person name="Tan K.-C."/>
            <person name="Hane J.K."/>
        </authorList>
    </citation>
    <scope>NUCLEOTIDE SEQUENCE [LARGE SCALE GENOMIC DNA]</scope>
    <source>
        <strain evidence="2">SN15 / ATCC MYA-4574 / FGSC 10173)</strain>
    </source>
</reference>
<protein>
    <submittedName>
        <fullName evidence="1">Uncharacterized protein</fullName>
    </submittedName>
</protein>
<organism evidence="1 2">
    <name type="scientific">Phaeosphaeria nodorum (strain SN15 / ATCC MYA-4574 / FGSC 10173)</name>
    <name type="common">Glume blotch fungus</name>
    <name type="synonym">Parastagonospora nodorum</name>
    <dbReference type="NCBI Taxonomy" id="321614"/>
    <lineage>
        <taxon>Eukaryota</taxon>
        <taxon>Fungi</taxon>
        <taxon>Dikarya</taxon>
        <taxon>Ascomycota</taxon>
        <taxon>Pezizomycotina</taxon>
        <taxon>Dothideomycetes</taxon>
        <taxon>Pleosporomycetidae</taxon>
        <taxon>Pleosporales</taxon>
        <taxon>Pleosporineae</taxon>
        <taxon>Phaeosphaeriaceae</taxon>
        <taxon>Parastagonospora</taxon>
    </lineage>
</organism>
<keyword evidence="2" id="KW-1185">Reference proteome</keyword>
<accession>A0A7U2HW47</accession>
<evidence type="ECO:0000313" key="1">
    <source>
        <dbReference type="EMBL" id="QRC94110.1"/>
    </source>
</evidence>
<proteinExistence type="predicted"/>
<name>A0A7U2HW47_PHANO</name>